<dbReference type="SUPFAM" id="SSF57667">
    <property type="entry name" value="beta-beta-alpha zinc fingers"/>
    <property type="match status" value="4"/>
</dbReference>
<comment type="caution">
    <text evidence="12">The sequence shown here is derived from an EMBL/GenBank/DDBJ whole genome shotgun (WGS) entry which is preliminary data.</text>
</comment>
<dbReference type="PROSITE" id="PS00028">
    <property type="entry name" value="ZINC_FINGER_C2H2_1"/>
    <property type="match status" value="8"/>
</dbReference>
<keyword evidence="3" id="KW-0479">Metal-binding</keyword>
<dbReference type="Pfam" id="PF00096">
    <property type="entry name" value="zf-C2H2"/>
    <property type="match status" value="8"/>
</dbReference>
<evidence type="ECO:0000256" key="9">
    <source>
        <dbReference type="PROSITE-ProRule" id="PRU00042"/>
    </source>
</evidence>
<dbReference type="PANTHER" id="PTHR23235:SF142">
    <property type="entry name" value="ZINC FINGER PROTEIN 384"/>
    <property type="match status" value="1"/>
</dbReference>
<dbReference type="PANTHER" id="PTHR23235">
    <property type="entry name" value="KRUEPPEL-LIKE TRANSCRIPTION FACTOR"/>
    <property type="match status" value="1"/>
</dbReference>
<feature type="domain" description="C2H2-type" evidence="11">
    <location>
        <begin position="262"/>
        <end position="289"/>
    </location>
</feature>
<dbReference type="GO" id="GO:0000981">
    <property type="term" value="F:DNA-binding transcription factor activity, RNA polymerase II-specific"/>
    <property type="evidence" value="ECO:0007669"/>
    <property type="project" value="TreeGrafter"/>
</dbReference>
<evidence type="ECO:0000256" key="6">
    <source>
        <dbReference type="ARBA" id="ARBA00022833"/>
    </source>
</evidence>
<dbReference type="GO" id="GO:0000122">
    <property type="term" value="P:negative regulation of transcription by RNA polymerase II"/>
    <property type="evidence" value="ECO:0007669"/>
    <property type="project" value="UniProtKB-ARBA"/>
</dbReference>
<evidence type="ECO:0000256" key="8">
    <source>
        <dbReference type="ARBA" id="ARBA00023242"/>
    </source>
</evidence>
<dbReference type="FunFam" id="3.30.160.60:FF:000295">
    <property type="entry name" value="zinc finger protein 19"/>
    <property type="match status" value="2"/>
</dbReference>
<evidence type="ECO:0000259" key="11">
    <source>
        <dbReference type="PROSITE" id="PS50157"/>
    </source>
</evidence>
<accession>A0A8J6E7X0</accession>
<evidence type="ECO:0000256" key="7">
    <source>
        <dbReference type="ARBA" id="ARBA00023125"/>
    </source>
</evidence>
<dbReference type="InterPro" id="IPR013087">
    <property type="entry name" value="Znf_C2H2_type"/>
</dbReference>
<organism evidence="12 13">
    <name type="scientific">Eleutherodactylus coqui</name>
    <name type="common">Puerto Rican coqui</name>
    <dbReference type="NCBI Taxonomy" id="57060"/>
    <lineage>
        <taxon>Eukaryota</taxon>
        <taxon>Metazoa</taxon>
        <taxon>Chordata</taxon>
        <taxon>Craniata</taxon>
        <taxon>Vertebrata</taxon>
        <taxon>Euteleostomi</taxon>
        <taxon>Amphibia</taxon>
        <taxon>Batrachia</taxon>
        <taxon>Anura</taxon>
        <taxon>Neobatrachia</taxon>
        <taxon>Hyloidea</taxon>
        <taxon>Eleutherodactylidae</taxon>
        <taxon>Eleutherodactylinae</taxon>
        <taxon>Eleutherodactylus</taxon>
        <taxon>Eleutherodactylus</taxon>
    </lineage>
</organism>
<dbReference type="EMBL" id="WNTK01002080">
    <property type="protein sequence ID" value="KAG9466405.1"/>
    <property type="molecule type" value="Genomic_DNA"/>
</dbReference>
<feature type="domain" description="C2H2-type" evidence="11">
    <location>
        <begin position="374"/>
        <end position="401"/>
    </location>
</feature>
<dbReference type="GO" id="GO:0005634">
    <property type="term" value="C:nucleus"/>
    <property type="evidence" value="ECO:0007669"/>
    <property type="project" value="UniProtKB-SubCell"/>
</dbReference>
<evidence type="ECO:0000256" key="5">
    <source>
        <dbReference type="ARBA" id="ARBA00022771"/>
    </source>
</evidence>
<dbReference type="FunFam" id="3.30.160.60:FF:000912">
    <property type="entry name" value="Zinc finger protein 660"/>
    <property type="match status" value="1"/>
</dbReference>
<evidence type="ECO:0000313" key="12">
    <source>
        <dbReference type="EMBL" id="KAG9466405.1"/>
    </source>
</evidence>
<feature type="domain" description="C2H2-type" evidence="11">
    <location>
        <begin position="290"/>
        <end position="317"/>
    </location>
</feature>
<evidence type="ECO:0000256" key="4">
    <source>
        <dbReference type="ARBA" id="ARBA00022737"/>
    </source>
</evidence>
<gene>
    <name evidence="12" type="ORF">GDO78_016688</name>
</gene>
<proteinExistence type="inferred from homology"/>
<feature type="domain" description="C2H2-type" evidence="11">
    <location>
        <begin position="234"/>
        <end position="261"/>
    </location>
</feature>
<comment type="similarity">
    <text evidence="2">Belongs to the krueppel C2H2-type zinc-finger protein family.</text>
</comment>
<comment type="subcellular location">
    <subcellularLocation>
        <location evidence="1">Nucleus</location>
    </subcellularLocation>
</comment>
<feature type="domain" description="C2H2-type" evidence="11">
    <location>
        <begin position="346"/>
        <end position="373"/>
    </location>
</feature>
<dbReference type="FunFam" id="3.30.160.60:FF:000416">
    <property type="entry name" value="zinc finger protein 879 isoform X1"/>
    <property type="match status" value="1"/>
</dbReference>
<evidence type="ECO:0000256" key="1">
    <source>
        <dbReference type="ARBA" id="ARBA00004123"/>
    </source>
</evidence>
<dbReference type="GO" id="GO:0045595">
    <property type="term" value="P:regulation of cell differentiation"/>
    <property type="evidence" value="ECO:0007669"/>
    <property type="project" value="UniProtKB-ARBA"/>
</dbReference>
<feature type="compositionally biased region" description="Polar residues" evidence="10">
    <location>
        <begin position="109"/>
        <end position="120"/>
    </location>
</feature>
<dbReference type="Proteomes" id="UP000770717">
    <property type="component" value="Unassembled WGS sequence"/>
</dbReference>
<keyword evidence="6" id="KW-0862">Zinc</keyword>
<dbReference type="FunFam" id="3.30.160.60:FF:002343">
    <property type="entry name" value="Zinc finger protein 33A"/>
    <property type="match status" value="3"/>
</dbReference>
<dbReference type="GO" id="GO:0008270">
    <property type="term" value="F:zinc ion binding"/>
    <property type="evidence" value="ECO:0007669"/>
    <property type="project" value="UniProtKB-KW"/>
</dbReference>
<dbReference type="FunFam" id="3.30.160.60:FF:000624">
    <property type="entry name" value="zinc finger protein 697"/>
    <property type="match status" value="1"/>
</dbReference>
<feature type="compositionally biased region" description="Basic and acidic residues" evidence="10">
    <location>
        <begin position="10"/>
        <end position="48"/>
    </location>
</feature>
<dbReference type="Gene3D" id="3.30.160.60">
    <property type="entry name" value="Classic Zinc Finger"/>
    <property type="match status" value="8"/>
</dbReference>
<feature type="domain" description="C2H2-type" evidence="11">
    <location>
        <begin position="402"/>
        <end position="429"/>
    </location>
</feature>
<feature type="domain" description="C2H2-type" evidence="11">
    <location>
        <begin position="318"/>
        <end position="345"/>
    </location>
</feature>
<dbReference type="GO" id="GO:0000978">
    <property type="term" value="F:RNA polymerase II cis-regulatory region sequence-specific DNA binding"/>
    <property type="evidence" value="ECO:0007669"/>
    <property type="project" value="TreeGrafter"/>
</dbReference>
<evidence type="ECO:0000256" key="3">
    <source>
        <dbReference type="ARBA" id="ARBA00022723"/>
    </source>
</evidence>
<name>A0A8J6E7X0_ELECQ</name>
<evidence type="ECO:0000256" key="2">
    <source>
        <dbReference type="ARBA" id="ARBA00006991"/>
    </source>
</evidence>
<keyword evidence="13" id="KW-1185">Reference proteome</keyword>
<dbReference type="AlphaFoldDB" id="A0A8J6E7X0"/>
<sequence>KPEGTVPGKEAARRRPEAVRGSRARKPERPMKVKQERDMYDSDTESKDNATSPAPHDLVVVVKQEDAEDEQGGDEASTAEDPGSEPKPQSNATEPSDPDTKFDEEGGSQDRTPGDTTKLLSPTPMISPDGDGVFLFPDMALNRPLPQEYSLENALEFEKYLSSLTHPALLMRERPRPTRSEFDRGFYENYSIHSKQRLMLMGEKRYRCTECGKGFTRNSHLKAHRRIHTGERPYKCSECSKTFSENSHLTVHLRVHSGEKRYKCSMCDKSFSENSNLIVHQRIHTGEKPYKCPECDLCFSQHSSLVRHRRKHSGARPYKCAHCEKTFSQKGHLSNHIRTHTGERPYKCSECGKCFSEHSHLTGHQKIHTGEKPYTCEVCCKGFSKISNLKAHQQIHTGFRPYICSQCGKSFTQHSTLVRHQRVHAGKLDSFWRKLYEVEAGQDVSWKDHL</sequence>
<feature type="domain" description="C2H2-type" evidence="11">
    <location>
        <begin position="206"/>
        <end position="233"/>
    </location>
</feature>
<reference evidence="12" key="1">
    <citation type="thesis" date="2020" institute="ProQuest LLC" country="789 East Eisenhower Parkway, Ann Arbor, MI, USA">
        <title>Comparative Genomics and Chromosome Evolution.</title>
        <authorList>
            <person name="Mudd A.B."/>
        </authorList>
    </citation>
    <scope>NUCLEOTIDE SEQUENCE</scope>
    <source>
        <strain evidence="12">HN-11 Male</strain>
        <tissue evidence="12">Kidney and liver</tissue>
    </source>
</reference>
<evidence type="ECO:0000256" key="10">
    <source>
        <dbReference type="SAM" id="MobiDB-lite"/>
    </source>
</evidence>
<dbReference type="SMART" id="SM00355">
    <property type="entry name" value="ZnF_C2H2"/>
    <property type="match status" value="8"/>
</dbReference>
<dbReference type="PROSITE" id="PS50157">
    <property type="entry name" value="ZINC_FINGER_C2H2_2"/>
    <property type="match status" value="8"/>
</dbReference>
<feature type="non-terminal residue" evidence="12">
    <location>
        <position position="450"/>
    </location>
</feature>
<keyword evidence="4" id="KW-0677">Repeat</keyword>
<keyword evidence="8" id="KW-0539">Nucleus</keyword>
<feature type="non-terminal residue" evidence="12">
    <location>
        <position position="1"/>
    </location>
</feature>
<keyword evidence="7" id="KW-0238">DNA-binding</keyword>
<dbReference type="OrthoDB" id="6077919at2759"/>
<feature type="region of interest" description="Disordered" evidence="10">
    <location>
        <begin position="1"/>
        <end position="126"/>
    </location>
</feature>
<evidence type="ECO:0000313" key="13">
    <source>
        <dbReference type="Proteomes" id="UP000770717"/>
    </source>
</evidence>
<protein>
    <recommendedName>
        <fullName evidence="11">C2H2-type domain-containing protein</fullName>
    </recommendedName>
</protein>
<keyword evidence="5 9" id="KW-0863">Zinc-finger</keyword>
<dbReference type="InterPro" id="IPR036236">
    <property type="entry name" value="Znf_C2H2_sf"/>
</dbReference>